<gene>
    <name evidence="2" type="ORF">GO621_05845</name>
</gene>
<evidence type="ECO:0000259" key="1">
    <source>
        <dbReference type="Pfam" id="PF18480"/>
    </source>
</evidence>
<accession>A0A7K1SUQ4</accession>
<dbReference type="AlphaFoldDB" id="A0A7K1SUQ4"/>
<reference evidence="2 3" key="1">
    <citation type="submission" date="2019-12" db="EMBL/GenBank/DDBJ databases">
        <title>Mucilaginibacter sp. HMF7410 genome sequencing and assembly.</title>
        <authorList>
            <person name="Kang H."/>
            <person name="Cha I."/>
            <person name="Kim H."/>
            <person name="Joh K."/>
        </authorList>
    </citation>
    <scope>NUCLEOTIDE SEQUENCE [LARGE SCALE GENOMIC DNA]</scope>
    <source>
        <strain evidence="2 3">HMF7410</strain>
    </source>
</reference>
<name>A0A7K1SUQ4_9SPHI</name>
<comment type="caution">
    <text evidence="2">The sequence shown here is derived from an EMBL/GenBank/DDBJ whole genome shotgun (WGS) entry which is preliminary data.</text>
</comment>
<evidence type="ECO:0000313" key="3">
    <source>
        <dbReference type="Proteomes" id="UP000462014"/>
    </source>
</evidence>
<sequence length="118" mass="13775">MKFLIDAQISPLLCDILKQKGYDTKHVRELMIGTLTSDSIIMDSADQENRVMITKDYDFYYAHFMYKKPSKLLLITLGNTKNRILFDSIRDNIALIESLFENYDFLELNSEGVVIREI</sequence>
<dbReference type="RefSeq" id="WP_157565080.1">
    <property type="nucleotide sequence ID" value="NZ_WPIK01000004.1"/>
</dbReference>
<organism evidence="2 3">
    <name type="scientific">Mucilaginibacter arboris</name>
    <dbReference type="NCBI Taxonomy" id="2682090"/>
    <lineage>
        <taxon>Bacteria</taxon>
        <taxon>Pseudomonadati</taxon>
        <taxon>Bacteroidota</taxon>
        <taxon>Sphingobacteriia</taxon>
        <taxon>Sphingobacteriales</taxon>
        <taxon>Sphingobacteriaceae</taxon>
        <taxon>Mucilaginibacter</taxon>
    </lineage>
</organism>
<dbReference type="Proteomes" id="UP000462014">
    <property type="component" value="Unassembled WGS sequence"/>
</dbReference>
<dbReference type="EMBL" id="WPIK01000004">
    <property type="protein sequence ID" value="MVN21055.1"/>
    <property type="molecule type" value="Genomic_DNA"/>
</dbReference>
<dbReference type="InterPro" id="IPR041049">
    <property type="entry name" value="DUF5615"/>
</dbReference>
<dbReference type="Pfam" id="PF18480">
    <property type="entry name" value="DUF5615"/>
    <property type="match status" value="1"/>
</dbReference>
<proteinExistence type="predicted"/>
<evidence type="ECO:0000313" key="2">
    <source>
        <dbReference type="EMBL" id="MVN21055.1"/>
    </source>
</evidence>
<protein>
    <recommendedName>
        <fullName evidence="1">DUF5615 domain-containing protein</fullName>
    </recommendedName>
</protein>
<keyword evidence="3" id="KW-1185">Reference proteome</keyword>
<feature type="domain" description="DUF5615" evidence="1">
    <location>
        <begin position="1"/>
        <end position="107"/>
    </location>
</feature>